<evidence type="ECO:0000256" key="10">
    <source>
        <dbReference type="SAM" id="MobiDB-lite"/>
    </source>
</evidence>
<evidence type="ECO:0000256" key="11">
    <source>
        <dbReference type="SAM" id="SignalP"/>
    </source>
</evidence>
<dbReference type="SUPFAM" id="SSF57016">
    <property type="entry name" value="Plant lectins/antimicrobial peptides"/>
    <property type="match status" value="1"/>
</dbReference>
<dbReference type="GO" id="GO:0016810">
    <property type="term" value="F:hydrolase activity, acting on carbon-nitrogen (but not peptide) bonds"/>
    <property type="evidence" value="ECO:0007669"/>
    <property type="project" value="InterPro"/>
</dbReference>
<reference evidence="12 13" key="1">
    <citation type="submission" date="2020-01" db="EMBL/GenBank/DDBJ databases">
        <title>Aspergillus terreus IFO 6365 whole genome shotgun sequence.</title>
        <authorList>
            <person name="Kanamasa S."/>
            <person name="Takahashi H."/>
        </authorList>
    </citation>
    <scope>NUCLEOTIDE SEQUENCE [LARGE SCALE GENOMIC DNA]</scope>
    <source>
        <strain evidence="12 13">IFO 6365</strain>
    </source>
</reference>
<dbReference type="AlphaFoldDB" id="A0A5M3YZ05"/>
<evidence type="ECO:0000256" key="3">
    <source>
        <dbReference type="ARBA" id="ARBA00022723"/>
    </source>
</evidence>
<keyword evidence="13" id="KW-1185">Reference proteome</keyword>
<dbReference type="InterPro" id="IPR002509">
    <property type="entry name" value="NODB_dom"/>
</dbReference>
<dbReference type="Gene3D" id="3.30.60.10">
    <property type="entry name" value="Endochitinase-like"/>
    <property type="match status" value="1"/>
</dbReference>
<dbReference type="InterPro" id="IPR001002">
    <property type="entry name" value="Chitin-bd_1"/>
</dbReference>
<keyword evidence="7" id="KW-0119">Carbohydrate metabolism</keyword>
<keyword evidence="4 11" id="KW-0732">Signal</keyword>
<evidence type="ECO:0000256" key="9">
    <source>
        <dbReference type="PROSITE-ProRule" id="PRU00261"/>
    </source>
</evidence>
<accession>A0A5M3YZ05</accession>
<dbReference type="GO" id="GO:0005975">
    <property type="term" value="P:carbohydrate metabolic process"/>
    <property type="evidence" value="ECO:0007669"/>
    <property type="project" value="InterPro"/>
</dbReference>
<feature type="compositionally biased region" description="Low complexity" evidence="10">
    <location>
        <begin position="373"/>
        <end position="386"/>
    </location>
</feature>
<gene>
    <name evidence="12" type="ORF">ATEIFO6365_0002058400</name>
</gene>
<comment type="cofactor">
    <cofactor evidence="1">
        <name>Co(2+)</name>
        <dbReference type="ChEBI" id="CHEBI:48828"/>
    </cofactor>
</comment>
<feature type="signal peptide" evidence="11">
    <location>
        <begin position="1"/>
        <end position="18"/>
    </location>
</feature>
<dbReference type="SUPFAM" id="SSF88713">
    <property type="entry name" value="Glycoside hydrolase/deacetylase"/>
    <property type="match status" value="1"/>
</dbReference>
<evidence type="ECO:0000313" key="12">
    <source>
        <dbReference type="EMBL" id="GFF13473.1"/>
    </source>
</evidence>
<organism evidence="12 13">
    <name type="scientific">Aspergillus terreus</name>
    <dbReference type="NCBI Taxonomy" id="33178"/>
    <lineage>
        <taxon>Eukaryota</taxon>
        <taxon>Fungi</taxon>
        <taxon>Dikarya</taxon>
        <taxon>Ascomycota</taxon>
        <taxon>Pezizomycotina</taxon>
        <taxon>Eurotiomycetes</taxon>
        <taxon>Eurotiomycetidae</taxon>
        <taxon>Eurotiales</taxon>
        <taxon>Aspergillaceae</taxon>
        <taxon>Aspergillus</taxon>
        <taxon>Aspergillus subgen. Circumdati</taxon>
    </lineage>
</organism>
<proteinExistence type="predicted"/>
<dbReference type="CDD" id="cd10951">
    <property type="entry name" value="CE4_ClCDA_like"/>
    <property type="match status" value="1"/>
</dbReference>
<keyword evidence="8" id="KW-0170">Cobalt</keyword>
<dbReference type="GO" id="GO:0046872">
    <property type="term" value="F:metal ion binding"/>
    <property type="evidence" value="ECO:0007669"/>
    <property type="project" value="UniProtKB-KW"/>
</dbReference>
<evidence type="ECO:0000256" key="5">
    <source>
        <dbReference type="ARBA" id="ARBA00022801"/>
    </source>
</evidence>
<dbReference type="OrthoDB" id="407355at2759"/>
<evidence type="ECO:0000256" key="7">
    <source>
        <dbReference type="ARBA" id="ARBA00023277"/>
    </source>
</evidence>
<evidence type="ECO:0000256" key="1">
    <source>
        <dbReference type="ARBA" id="ARBA00001941"/>
    </source>
</evidence>
<keyword evidence="3" id="KW-0479">Metal-binding</keyword>
<dbReference type="EMBL" id="BLJY01000002">
    <property type="protein sequence ID" value="GFF13473.1"/>
    <property type="molecule type" value="Genomic_DNA"/>
</dbReference>
<dbReference type="Gene3D" id="3.20.20.370">
    <property type="entry name" value="Glycoside hydrolase/deacetylase"/>
    <property type="match status" value="1"/>
</dbReference>
<dbReference type="PROSITE" id="PS50941">
    <property type="entry name" value="CHIT_BIND_I_2"/>
    <property type="match status" value="1"/>
</dbReference>
<dbReference type="Proteomes" id="UP000452235">
    <property type="component" value="Unassembled WGS sequence"/>
</dbReference>
<comment type="caution">
    <text evidence="12">The sequence shown here is derived from an EMBL/GenBank/DDBJ whole genome shotgun (WGS) entry which is preliminary data.</text>
</comment>
<feature type="compositionally biased region" description="Polar residues" evidence="10">
    <location>
        <begin position="353"/>
        <end position="363"/>
    </location>
</feature>
<evidence type="ECO:0000256" key="4">
    <source>
        <dbReference type="ARBA" id="ARBA00022729"/>
    </source>
</evidence>
<keyword evidence="6" id="KW-0843">Virulence</keyword>
<feature type="region of interest" description="Disordered" evidence="10">
    <location>
        <begin position="351"/>
        <end position="392"/>
    </location>
</feature>
<keyword evidence="5" id="KW-0378">Hydrolase</keyword>
<keyword evidence="2 9" id="KW-0147">Chitin-binding</keyword>
<name>A0A5M3YZ05_ASPTE</name>
<dbReference type="PANTHER" id="PTHR46471">
    <property type="entry name" value="CHITIN DEACETYLASE"/>
    <property type="match status" value="1"/>
</dbReference>
<dbReference type="PANTHER" id="PTHR46471:SF4">
    <property type="entry name" value="CHITIN DEACETYLASE"/>
    <property type="match status" value="1"/>
</dbReference>
<dbReference type="CDD" id="cd00035">
    <property type="entry name" value="ChtBD1"/>
    <property type="match status" value="1"/>
</dbReference>
<evidence type="ECO:0000256" key="8">
    <source>
        <dbReference type="ARBA" id="ARBA00023285"/>
    </source>
</evidence>
<dbReference type="Pfam" id="PF01522">
    <property type="entry name" value="Polysacc_deac_1"/>
    <property type="match status" value="1"/>
</dbReference>
<keyword evidence="9" id="KW-1015">Disulfide bond</keyword>
<evidence type="ECO:0000256" key="2">
    <source>
        <dbReference type="ARBA" id="ARBA00022669"/>
    </source>
</evidence>
<dbReference type="InterPro" id="IPR011330">
    <property type="entry name" value="Glyco_hydro/deAcase_b/a-brl"/>
</dbReference>
<sequence length="413" mass="45180">MHLRLLSCLGLMTWIASGHFHESAPYTPDASISRGLESSAVLNGLFDRAEARCGPGVGNCSDGNCCSKAGYCGKTYSHCGWPICQTEYGRCDPPVPPRGPSTDIIPRPRLGKVPYGPLSIRSCTVPGTVALTFDDGPNKYTSAFLDLLDRFDANVTFFITGNENAKTNGVGKIDSEPSSTLIQRMHTSGHQIASHTWSHLDLSVMSKEHRHPQMIWNEIALRNILGGFPTYMRPPYSSCTGQSGCLDDMSELGYHIVLYDIDTEDFRYNDPASIQKSKDIFDKHIDQGKHLQKPWLVIAHDVHEQTASNLTEHMLKKLSASGYRAVTVGDCLGDPKENWYRTDPRYINGLLSGPSSHRSQKISSDPIVPYTGPDDTPSHPSHTPPSNKSESAALRAGSFSAGLVLLFSVALMG</sequence>
<dbReference type="VEuPathDB" id="FungiDB:ATEG_02485"/>
<feature type="disulfide bond" evidence="9">
    <location>
        <begin position="60"/>
        <end position="72"/>
    </location>
</feature>
<dbReference type="GO" id="GO:0008061">
    <property type="term" value="F:chitin binding"/>
    <property type="evidence" value="ECO:0007669"/>
    <property type="project" value="UniProtKB-UniRule"/>
</dbReference>
<dbReference type="InterPro" id="IPR036861">
    <property type="entry name" value="Endochitinase-like_sf"/>
</dbReference>
<evidence type="ECO:0000313" key="13">
    <source>
        <dbReference type="Proteomes" id="UP000452235"/>
    </source>
</evidence>
<comment type="caution">
    <text evidence="9">Lacks conserved residue(s) required for the propagation of feature annotation.</text>
</comment>
<evidence type="ECO:0000256" key="6">
    <source>
        <dbReference type="ARBA" id="ARBA00023026"/>
    </source>
</evidence>
<feature type="chain" id="PRO_5043927051" evidence="11">
    <location>
        <begin position="19"/>
        <end position="413"/>
    </location>
</feature>
<dbReference type="PROSITE" id="PS51677">
    <property type="entry name" value="NODB"/>
    <property type="match status" value="1"/>
</dbReference>
<feature type="disulfide bond" evidence="9">
    <location>
        <begin position="65"/>
        <end position="79"/>
    </location>
</feature>
<protein>
    <submittedName>
        <fullName evidence="12">Chitin deacetylase</fullName>
    </submittedName>
</protein>